<feature type="binding site" evidence="8">
    <location>
        <position position="103"/>
    </location>
    <ligand>
        <name>FAD</name>
        <dbReference type="ChEBI" id="CHEBI:57692"/>
    </ligand>
</feature>
<accession>A0AAD9M7U3</accession>
<keyword evidence="12" id="KW-1185">Reference proteome</keyword>
<evidence type="ECO:0000256" key="8">
    <source>
        <dbReference type="PIRSR" id="PIRSR601834-1"/>
    </source>
</evidence>
<dbReference type="Proteomes" id="UP001217918">
    <property type="component" value="Unassembled WGS sequence"/>
</dbReference>
<dbReference type="Gene3D" id="3.40.50.80">
    <property type="entry name" value="Nucleotide-binding domain of ferredoxin-NADP reductase (FNR) module"/>
    <property type="match status" value="1"/>
</dbReference>
<evidence type="ECO:0000256" key="2">
    <source>
        <dbReference type="ARBA" id="ARBA00004370"/>
    </source>
</evidence>
<feature type="domain" description="Flavoprotein pyridine nucleotide cytochrome reductase-like FAD-binding" evidence="10">
    <location>
        <begin position="38"/>
        <end position="127"/>
    </location>
</feature>
<dbReference type="GO" id="GO:0005783">
    <property type="term" value="C:endoplasmic reticulum"/>
    <property type="evidence" value="ECO:0007669"/>
    <property type="project" value="TreeGrafter"/>
</dbReference>
<evidence type="ECO:0000259" key="9">
    <source>
        <dbReference type="Pfam" id="PF00175"/>
    </source>
</evidence>
<dbReference type="PANTHER" id="PTHR19370">
    <property type="entry name" value="NADH-CYTOCHROME B5 REDUCTASE"/>
    <property type="match status" value="1"/>
</dbReference>
<protein>
    <recommendedName>
        <fullName evidence="13">Cytochrome-b5 reductase</fullName>
    </recommendedName>
</protein>
<gene>
    <name evidence="11" type="ORF">P8C59_001422</name>
</gene>
<evidence type="ECO:0000256" key="5">
    <source>
        <dbReference type="ARBA" id="ARBA00022827"/>
    </source>
</evidence>
<feature type="binding site" evidence="8">
    <location>
        <position position="155"/>
    </location>
    <ligand>
        <name>FAD</name>
        <dbReference type="ChEBI" id="CHEBI:57692"/>
    </ligand>
</feature>
<dbReference type="InterPro" id="IPR039261">
    <property type="entry name" value="FNR_nucleotide-bd"/>
</dbReference>
<comment type="caution">
    <text evidence="11">The sequence shown here is derived from an EMBL/GenBank/DDBJ whole genome shotgun (WGS) entry which is preliminary data.</text>
</comment>
<dbReference type="InterPro" id="IPR001433">
    <property type="entry name" value="OxRdtase_FAD/NAD-bd"/>
</dbReference>
<evidence type="ECO:0000259" key="10">
    <source>
        <dbReference type="Pfam" id="PF00970"/>
    </source>
</evidence>
<dbReference type="GO" id="GO:0016491">
    <property type="term" value="F:oxidoreductase activity"/>
    <property type="evidence" value="ECO:0007669"/>
    <property type="project" value="UniProtKB-KW"/>
</dbReference>
<comment type="cofactor">
    <cofactor evidence="1 8">
        <name>FAD</name>
        <dbReference type="ChEBI" id="CHEBI:57692"/>
    </cofactor>
</comment>
<dbReference type="CDD" id="cd06183">
    <property type="entry name" value="cyt_b5_reduct_like"/>
    <property type="match status" value="1"/>
</dbReference>
<dbReference type="EMBL" id="JAQQPM010000001">
    <property type="protein sequence ID" value="KAK2067709.1"/>
    <property type="molecule type" value="Genomic_DNA"/>
</dbReference>
<reference evidence="11" key="1">
    <citation type="journal article" date="2023" name="Mol. Plant Microbe Interact.">
        <title>Elucidating the Obligate Nature and Biological Capacity of an Invasive Fungal Corn Pathogen.</title>
        <authorList>
            <person name="MacCready J.S."/>
            <person name="Roggenkamp E.M."/>
            <person name="Gdanetz K."/>
            <person name="Chilvers M.I."/>
        </authorList>
    </citation>
    <scope>NUCLEOTIDE SEQUENCE</scope>
    <source>
        <strain evidence="11">PM02</strain>
    </source>
</reference>
<dbReference type="Gene3D" id="2.40.30.10">
    <property type="entry name" value="Translation factors"/>
    <property type="match status" value="1"/>
</dbReference>
<evidence type="ECO:0000256" key="6">
    <source>
        <dbReference type="ARBA" id="ARBA00023002"/>
    </source>
</evidence>
<evidence type="ECO:0000256" key="1">
    <source>
        <dbReference type="ARBA" id="ARBA00001974"/>
    </source>
</evidence>
<keyword evidence="4 8" id="KW-0285">Flavoprotein</keyword>
<dbReference type="InterPro" id="IPR017938">
    <property type="entry name" value="Riboflavin_synthase-like_b-brl"/>
</dbReference>
<feature type="binding site" evidence="8">
    <location>
        <position position="88"/>
    </location>
    <ligand>
        <name>FAD</name>
        <dbReference type="ChEBI" id="CHEBI:57692"/>
    </ligand>
</feature>
<dbReference type="GO" id="GO:0016020">
    <property type="term" value="C:membrane"/>
    <property type="evidence" value="ECO:0007669"/>
    <property type="project" value="UniProtKB-SubCell"/>
</dbReference>
<dbReference type="Pfam" id="PF00970">
    <property type="entry name" value="FAD_binding_6"/>
    <property type="match status" value="1"/>
</dbReference>
<dbReference type="InterPro" id="IPR008333">
    <property type="entry name" value="Cbr1-like_FAD-bd_dom"/>
</dbReference>
<dbReference type="AlphaFoldDB" id="A0AAD9M7U3"/>
<feature type="domain" description="Oxidoreductase FAD/NAD(P)-binding" evidence="9">
    <location>
        <begin position="147"/>
        <end position="253"/>
    </location>
</feature>
<keyword evidence="7" id="KW-0472">Membrane</keyword>
<dbReference type="InterPro" id="IPR001834">
    <property type="entry name" value="CBR-like"/>
</dbReference>
<name>A0AAD9M7U3_9PEZI</name>
<proteinExistence type="inferred from homology"/>
<organism evidence="11 12">
    <name type="scientific">Phyllachora maydis</name>
    <dbReference type="NCBI Taxonomy" id="1825666"/>
    <lineage>
        <taxon>Eukaryota</taxon>
        <taxon>Fungi</taxon>
        <taxon>Dikarya</taxon>
        <taxon>Ascomycota</taxon>
        <taxon>Pezizomycotina</taxon>
        <taxon>Sordariomycetes</taxon>
        <taxon>Sordariomycetidae</taxon>
        <taxon>Phyllachorales</taxon>
        <taxon>Phyllachoraceae</taxon>
        <taxon>Phyllachora</taxon>
    </lineage>
</organism>
<comment type="similarity">
    <text evidence="3">Belongs to the flavoprotein pyridine nucleotide cytochrome reductase family.</text>
</comment>
<sequence length="271" mass="29859">MPLQRDATEKLMTIHSENAKGMMPDYHIGEEALPLLADLGEKREVSSDTNIFAFTLDYASQTIGLPTGQHVMMQLRDPVTREVIIRAYMPISETTDAGELNVMTQALDSLPLGHWVDFKGPVGKFEYLGKGRCSIGGCERRVRRFVMVCAGSGITPVFPVPRAVMKDRDDPTACLLLDGNRGEDILCRMDLEASAARDAARCELVFALSRPGSDWKGVKGRMNKALFQKRVGGPPTGRDTLVLVCGPAALERRVPGIFTAMGWSDVDFFFF</sequence>
<dbReference type="Pfam" id="PF00175">
    <property type="entry name" value="NAD_binding_1"/>
    <property type="match status" value="1"/>
</dbReference>
<evidence type="ECO:0000256" key="3">
    <source>
        <dbReference type="ARBA" id="ARBA00006105"/>
    </source>
</evidence>
<evidence type="ECO:0008006" key="13">
    <source>
        <dbReference type="Google" id="ProtNLM"/>
    </source>
</evidence>
<evidence type="ECO:0000313" key="12">
    <source>
        <dbReference type="Proteomes" id="UP001217918"/>
    </source>
</evidence>
<dbReference type="PANTHER" id="PTHR19370:SF211">
    <property type="entry name" value="NITRATE REDUCTASE [NADPH]"/>
    <property type="match status" value="1"/>
</dbReference>
<dbReference type="SUPFAM" id="SSF52343">
    <property type="entry name" value="Ferredoxin reductase-like, C-terminal NADP-linked domain"/>
    <property type="match status" value="1"/>
</dbReference>
<dbReference type="SUPFAM" id="SSF63380">
    <property type="entry name" value="Riboflavin synthase domain-like"/>
    <property type="match status" value="1"/>
</dbReference>
<keyword evidence="6" id="KW-0560">Oxidoreductase</keyword>
<evidence type="ECO:0000313" key="11">
    <source>
        <dbReference type="EMBL" id="KAK2067709.1"/>
    </source>
</evidence>
<feature type="binding site" evidence="8">
    <location>
        <position position="86"/>
    </location>
    <ligand>
        <name>FAD</name>
        <dbReference type="ChEBI" id="CHEBI:57692"/>
    </ligand>
</feature>
<comment type="subcellular location">
    <subcellularLocation>
        <location evidence="2">Membrane</location>
    </subcellularLocation>
</comment>
<evidence type="ECO:0000256" key="4">
    <source>
        <dbReference type="ARBA" id="ARBA00022630"/>
    </source>
</evidence>
<dbReference type="PRINTS" id="PR00406">
    <property type="entry name" value="CYTB5RDTASE"/>
</dbReference>
<evidence type="ECO:0000256" key="7">
    <source>
        <dbReference type="ARBA" id="ARBA00023136"/>
    </source>
</evidence>
<keyword evidence="5 8" id="KW-0274">FAD</keyword>